<dbReference type="RefSeq" id="WP_322411584.1">
    <property type="nucleotide sequence ID" value="NZ_CP139779.1"/>
</dbReference>
<dbReference type="InterPro" id="IPR015947">
    <property type="entry name" value="PUA-like_sf"/>
</dbReference>
<proteinExistence type="predicted"/>
<reference evidence="2 3" key="1">
    <citation type="submission" date="2023-06" db="EMBL/GenBank/DDBJ databases">
        <title>Rock-solubilizing bacteria, Microbacterium invictum, promotes re-establishment of vegetation in rocky wasteland by accelerating rock bio-weathering and reshaping soil bacterial community.</title>
        <authorList>
            <person name="Liu C."/>
        </authorList>
    </citation>
    <scope>NUCLEOTIDE SEQUENCE [LARGE SCALE GENOMIC DNA]</scope>
    <source>
        <strain evidence="2 3">X-18</strain>
    </source>
</reference>
<accession>A0ABZ0VI41</accession>
<dbReference type="Pfam" id="PF02190">
    <property type="entry name" value="LON_substr_bdg"/>
    <property type="match status" value="1"/>
</dbReference>
<name>A0ABZ0VI41_9MICO</name>
<dbReference type="SMART" id="SM00464">
    <property type="entry name" value="LON"/>
    <property type="match status" value="1"/>
</dbReference>
<evidence type="ECO:0000313" key="3">
    <source>
        <dbReference type="Proteomes" id="UP001324533"/>
    </source>
</evidence>
<keyword evidence="3" id="KW-1185">Reference proteome</keyword>
<feature type="domain" description="Lon N-terminal" evidence="1">
    <location>
        <begin position="1"/>
        <end position="195"/>
    </location>
</feature>
<evidence type="ECO:0000259" key="1">
    <source>
        <dbReference type="PROSITE" id="PS51787"/>
    </source>
</evidence>
<gene>
    <name evidence="2" type="ORF">T9R20_05765</name>
</gene>
<dbReference type="PANTHER" id="PTHR46732:SF8">
    <property type="entry name" value="ATP-DEPENDENT PROTEASE LA (LON) DOMAIN PROTEIN"/>
    <property type="match status" value="1"/>
</dbReference>
<dbReference type="InterPro" id="IPR003111">
    <property type="entry name" value="Lon_prtase_N"/>
</dbReference>
<dbReference type="Proteomes" id="UP001324533">
    <property type="component" value="Chromosome"/>
</dbReference>
<dbReference type="EMBL" id="CP139779">
    <property type="protein sequence ID" value="WQB71467.1"/>
    <property type="molecule type" value="Genomic_DNA"/>
</dbReference>
<dbReference type="InterPro" id="IPR046336">
    <property type="entry name" value="Lon_prtase_N_sf"/>
</dbReference>
<dbReference type="Gene3D" id="2.30.130.40">
    <property type="entry name" value="LON domain-like"/>
    <property type="match status" value="1"/>
</dbReference>
<dbReference type="PANTHER" id="PTHR46732">
    <property type="entry name" value="ATP-DEPENDENT PROTEASE LA (LON) DOMAIN PROTEIN"/>
    <property type="match status" value="1"/>
</dbReference>
<dbReference type="PROSITE" id="PS51787">
    <property type="entry name" value="LON_N"/>
    <property type="match status" value="1"/>
</dbReference>
<dbReference type="SUPFAM" id="SSF88697">
    <property type="entry name" value="PUA domain-like"/>
    <property type="match status" value="1"/>
</dbReference>
<protein>
    <submittedName>
        <fullName evidence="2">LON peptidase substrate-binding domain-containing protein</fullName>
    </submittedName>
</protein>
<evidence type="ECO:0000313" key="2">
    <source>
        <dbReference type="EMBL" id="WQB71467.1"/>
    </source>
</evidence>
<sequence length="210" mass="22865">MTQVAMFPLGSVLFPHAPLALRIFEPRYLTMLGRLLDEENPQFGVVLIERGPEAGGGDQRSSFGTMARLAQVQVGKDDIFVLAVGEQRVTVDAWLDDDPHPVADVTTLPELTWDDALTPLRTEAESIVRRVLGKAEAAGVASYDPNIELSEDPVESAWQLAAIAPLGELDRFTLLRATTMGGLLRQIIDLTLDIEPVIGRDEASDPFSGM</sequence>
<organism evidence="2 3">
    <name type="scientific">Microbacterium invictum</name>
    <dbReference type="NCBI Taxonomy" id="515415"/>
    <lineage>
        <taxon>Bacteria</taxon>
        <taxon>Bacillati</taxon>
        <taxon>Actinomycetota</taxon>
        <taxon>Actinomycetes</taxon>
        <taxon>Micrococcales</taxon>
        <taxon>Microbacteriaceae</taxon>
        <taxon>Microbacterium</taxon>
    </lineage>
</organism>